<dbReference type="AlphaFoldDB" id="A0A7C2S970"/>
<dbReference type="PANTHER" id="PTHR37460:SF1">
    <property type="entry name" value="ENDONUCLEASE III"/>
    <property type="match status" value="1"/>
</dbReference>
<dbReference type="Pfam" id="PF01986">
    <property type="entry name" value="DUF123"/>
    <property type="match status" value="1"/>
</dbReference>
<dbReference type="InterPro" id="IPR002837">
    <property type="entry name" value="DUF123"/>
</dbReference>
<dbReference type="InterPro" id="IPR000305">
    <property type="entry name" value="GIY-YIG_endonuc"/>
</dbReference>
<dbReference type="EMBL" id="DTLB01000031">
    <property type="protein sequence ID" value="HFW32322.1"/>
    <property type="molecule type" value="Genomic_DNA"/>
</dbReference>
<proteinExistence type="predicted"/>
<name>A0A7C2S970_ARCFL</name>
<accession>A0A7C2S970</accession>
<dbReference type="SMART" id="SM00465">
    <property type="entry name" value="GIYc"/>
    <property type="match status" value="1"/>
</dbReference>
<organism evidence="2">
    <name type="scientific">Archaeoglobus fulgidus</name>
    <dbReference type="NCBI Taxonomy" id="2234"/>
    <lineage>
        <taxon>Archaea</taxon>
        <taxon>Methanobacteriati</taxon>
        <taxon>Methanobacteriota</taxon>
        <taxon>Archaeoglobi</taxon>
        <taxon>Archaeoglobales</taxon>
        <taxon>Archaeoglobaceae</taxon>
        <taxon>Archaeoglobus</taxon>
    </lineage>
</organism>
<gene>
    <name evidence="2" type="ORF">ENN70_06870</name>
    <name evidence="3" type="ORF">ENW66_05155</name>
</gene>
<protein>
    <submittedName>
        <fullName evidence="2">DUF123 domain-containing protein</fullName>
    </submittedName>
</protein>
<reference evidence="2" key="1">
    <citation type="journal article" date="2020" name="mSystems">
        <title>Genome- and Community-Level Interaction Insights into Carbon Utilization and Element Cycling Functions of Hydrothermarchaeota in Hydrothermal Sediment.</title>
        <authorList>
            <person name="Zhou Z."/>
            <person name="Liu Y."/>
            <person name="Xu W."/>
            <person name="Pan J."/>
            <person name="Luo Z.H."/>
            <person name="Li M."/>
        </authorList>
    </citation>
    <scope>NUCLEOTIDE SEQUENCE [LARGE SCALE GENOMIC DNA]</scope>
    <source>
        <strain evidence="2">SpSt-12</strain>
        <strain evidence="3">SpSt-87</strain>
    </source>
</reference>
<sequence>MGSLGFIFFRKGYYYYIGSAKSGMHRIKRHFSSRKRKRWHIDYISTRMKIIGAIIFKEPECDLAKKFKNFEGIERFGCTDCKCRSHLFYSPTINLEFLST</sequence>
<comment type="caution">
    <text evidence="2">The sequence shown here is derived from an EMBL/GenBank/DDBJ whole genome shotgun (WGS) entry which is preliminary data.</text>
</comment>
<evidence type="ECO:0000259" key="1">
    <source>
        <dbReference type="SMART" id="SM00465"/>
    </source>
</evidence>
<feature type="domain" description="GIY-YIG" evidence="1">
    <location>
        <begin position="1"/>
        <end position="91"/>
    </location>
</feature>
<dbReference type="EMBL" id="DSCQ01000083">
    <property type="protein sequence ID" value="HET21769.1"/>
    <property type="molecule type" value="Genomic_DNA"/>
</dbReference>
<evidence type="ECO:0000313" key="3">
    <source>
        <dbReference type="EMBL" id="HFW32322.1"/>
    </source>
</evidence>
<dbReference type="CDD" id="cd10441">
    <property type="entry name" value="GIY-YIG_COG1833"/>
    <property type="match status" value="1"/>
</dbReference>
<dbReference type="PANTHER" id="PTHR37460">
    <property type="entry name" value="ENDONUCLEASE III"/>
    <property type="match status" value="1"/>
</dbReference>
<evidence type="ECO:0000313" key="2">
    <source>
        <dbReference type="EMBL" id="HET21769.1"/>
    </source>
</evidence>